<keyword evidence="1" id="KW-0812">Transmembrane</keyword>
<dbReference type="SUPFAM" id="SSF81321">
    <property type="entry name" value="Family A G protein-coupled receptor-like"/>
    <property type="match status" value="1"/>
</dbReference>
<dbReference type="Proteomes" id="UP001175271">
    <property type="component" value="Unassembled WGS sequence"/>
</dbReference>
<keyword evidence="1" id="KW-0472">Membrane</keyword>
<dbReference type="PANTHER" id="PTHR23021:SF82">
    <property type="entry name" value="G PROTEIN-COUPLED RECEPTOR"/>
    <property type="match status" value="1"/>
</dbReference>
<sequence length="322" mass="36198">MDLPNPNPHLLFAEERDVIGSVIITSTVIFVLLNIFIIKSLYDDRSLFSCNAYKFMIILCIYDLVQLVVHFVTGLFTIFRSVGHPALAKLLGAIATPCYIGYVITTILLAFNRFVHLALPNVDRRVFSASAIKYWSLAALSIGVSFSIILITPYATIQYDTDRFAWFYDTSLSASAVVKQVEMVVEVGGIFVSAAIYVLIIGFLFVWFSKSSHSMSESLSVEGRILLQSFILTAYCTVLNWLWHNHNTTDLSNVSLNLMWIFNSGLNPIIYLPLNTRTNRVGVSTMMNAETQKKAVPMTAEERKKEFNETVAKITNKVVYVT</sequence>
<name>A0AA39IKE5_9BILA</name>
<keyword evidence="3" id="KW-1185">Reference proteome</keyword>
<keyword evidence="1" id="KW-1133">Transmembrane helix</keyword>
<evidence type="ECO:0000256" key="1">
    <source>
        <dbReference type="SAM" id="Phobius"/>
    </source>
</evidence>
<feature type="transmembrane region" description="Helical" evidence="1">
    <location>
        <begin position="20"/>
        <end position="42"/>
    </location>
</feature>
<accession>A0AA39IKE5</accession>
<feature type="transmembrane region" description="Helical" evidence="1">
    <location>
        <begin position="221"/>
        <end position="243"/>
    </location>
</feature>
<feature type="transmembrane region" description="Helical" evidence="1">
    <location>
        <begin position="255"/>
        <end position="274"/>
    </location>
</feature>
<dbReference type="EMBL" id="JAUCMV010000001">
    <property type="protein sequence ID" value="KAK0424827.1"/>
    <property type="molecule type" value="Genomic_DNA"/>
</dbReference>
<feature type="transmembrane region" description="Helical" evidence="1">
    <location>
        <begin position="132"/>
        <end position="157"/>
    </location>
</feature>
<proteinExistence type="predicted"/>
<evidence type="ECO:0000313" key="3">
    <source>
        <dbReference type="Proteomes" id="UP001175271"/>
    </source>
</evidence>
<evidence type="ECO:0000313" key="2">
    <source>
        <dbReference type="EMBL" id="KAK0424827.1"/>
    </source>
</evidence>
<dbReference type="InterPro" id="IPR019425">
    <property type="entry name" value="7TM_GPCR_serpentine_rcpt_Srt"/>
</dbReference>
<evidence type="ECO:0008006" key="4">
    <source>
        <dbReference type="Google" id="ProtNLM"/>
    </source>
</evidence>
<feature type="transmembrane region" description="Helical" evidence="1">
    <location>
        <begin position="187"/>
        <end position="209"/>
    </location>
</feature>
<dbReference type="Pfam" id="PF10321">
    <property type="entry name" value="7TM_GPCR_Srt"/>
    <property type="match status" value="1"/>
</dbReference>
<protein>
    <recommendedName>
        <fullName evidence="4">7TM GPCR serpentine receptor class x (Srx) domain-containing protein</fullName>
    </recommendedName>
</protein>
<reference evidence="2" key="1">
    <citation type="submission" date="2023-06" db="EMBL/GenBank/DDBJ databases">
        <title>Genomic analysis of the entomopathogenic nematode Steinernema hermaphroditum.</title>
        <authorList>
            <person name="Schwarz E.M."/>
            <person name="Heppert J.K."/>
            <person name="Baniya A."/>
            <person name="Schwartz H.T."/>
            <person name="Tan C.-H."/>
            <person name="Antoshechkin I."/>
            <person name="Sternberg P.W."/>
            <person name="Goodrich-Blair H."/>
            <person name="Dillman A.R."/>
        </authorList>
    </citation>
    <scope>NUCLEOTIDE SEQUENCE</scope>
    <source>
        <strain evidence="2">PS9179</strain>
        <tissue evidence="2">Whole animal</tissue>
    </source>
</reference>
<dbReference type="Gene3D" id="1.20.1070.10">
    <property type="entry name" value="Rhodopsin 7-helix transmembrane proteins"/>
    <property type="match status" value="1"/>
</dbReference>
<gene>
    <name evidence="2" type="ORF">QR680_008875</name>
</gene>
<comment type="caution">
    <text evidence="2">The sequence shown here is derived from an EMBL/GenBank/DDBJ whole genome shotgun (WGS) entry which is preliminary data.</text>
</comment>
<dbReference type="PANTHER" id="PTHR23021">
    <property type="entry name" value="SERPENTINE RECEPTOR, CLASS T"/>
    <property type="match status" value="1"/>
</dbReference>
<organism evidence="2 3">
    <name type="scientific">Steinernema hermaphroditum</name>
    <dbReference type="NCBI Taxonomy" id="289476"/>
    <lineage>
        <taxon>Eukaryota</taxon>
        <taxon>Metazoa</taxon>
        <taxon>Ecdysozoa</taxon>
        <taxon>Nematoda</taxon>
        <taxon>Chromadorea</taxon>
        <taxon>Rhabditida</taxon>
        <taxon>Tylenchina</taxon>
        <taxon>Panagrolaimomorpha</taxon>
        <taxon>Strongyloidoidea</taxon>
        <taxon>Steinernematidae</taxon>
        <taxon>Steinernema</taxon>
    </lineage>
</organism>
<feature type="transmembrane region" description="Helical" evidence="1">
    <location>
        <begin position="54"/>
        <end position="78"/>
    </location>
</feature>
<dbReference type="AlphaFoldDB" id="A0AA39IKE5"/>
<feature type="transmembrane region" description="Helical" evidence="1">
    <location>
        <begin position="90"/>
        <end position="111"/>
    </location>
</feature>